<proteinExistence type="predicted"/>
<organism evidence="1 2">
    <name type="scientific">Thermosulfuriphilus ammonigenes</name>
    <dbReference type="NCBI Taxonomy" id="1936021"/>
    <lineage>
        <taxon>Bacteria</taxon>
        <taxon>Pseudomonadati</taxon>
        <taxon>Thermodesulfobacteriota</taxon>
        <taxon>Thermodesulfobacteria</taxon>
        <taxon>Thermodesulfobacteriales</taxon>
        <taxon>Thermodesulfobacteriaceae</taxon>
        <taxon>Thermosulfuriphilus</taxon>
    </lineage>
</organism>
<evidence type="ECO:0000313" key="1">
    <source>
        <dbReference type="EMBL" id="QIJ71765.1"/>
    </source>
</evidence>
<reference evidence="1 2" key="1">
    <citation type="submission" date="2020-02" db="EMBL/GenBank/DDBJ databases">
        <title>Genome analysis of Thermosulfuriphilus ammonigenes ST65T, an anaerobic thermophilic chemolithoautotrophic bacterium isolated from a deep-sea hydrothermal vent.</title>
        <authorList>
            <person name="Slobodkina G."/>
            <person name="Allioux M."/>
            <person name="Merkel A."/>
            <person name="Alain K."/>
            <person name="Jebbar M."/>
            <person name="Slobodkin A."/>
        </authorList>
    </citation>
    <scope>NUCLEOTIDE SEQUENCE [LARGE SCALE GENOMIC DNA]</scope>
    <source>
        <strain evidence="1 2">ST65</strain>
    </source>
</reference>
<name>A0A6G7PVQ2_9BACT</name>
<dbReference type="Proteomes" id="UP000502179">
    <property type="component" value="Chromosome"/>
</dbReference>
<protein>
    <submittedName>
        <fullName evidence="1">Uncharacterized protein</fullName>
    </submittedName>
</protein>
<evidence type="ECO:0000313" key="2">
    <source>
        <dbReference type="Proteomes" id="UP000502179"/>
    </source>
</evidence>
<dbReference type="AlphaFoldDB" id="A0A6G7PVQ2"/>
<gene>
    <name evidence="1" type="ORF">G4V39_05550</name>
</gene>
<dbReference type="EMBL" id="CP048877">
    <property type="protein sequence ID" value="QIJ71765.1"/>
    <property type="molecule type" value="Genomic_DNA"/>
</dbReference>
<keyword evidence="2" id="KW-1185">Reference proteome</keyword>
<sequence length="577" mass="64808">MRKTLIFLLILLWLCSGRSNALVNYEAAPLEVKGVLLLQDAANPGAYYYLPKAPRVALGPDGRPAFSMVKFVDPDGKTSGGLLHMLVTLTLPSDELEALRQAFRKVRPGAEIVGPVPLLQEKEGSFQVVSGTLSDKGFTRTLISSGRAPLTPGSQAAIAAVLDQHGATLLWDSLKSPTSDVSVSIRAYYEAVLPSITAHVSADISTVYEHFSKVKNVQEEYTRDQIRQITDELVRTGVIKVEVTERLPGEAGNKAIQGLVDLLSRKLTELIFDQKTGFTAIPKREKAVEPGQIKGRQQKGFLARIFTSTGNQKYYTDNQFVLKDRSDINRGVFSINLTRRTVIKVPYDTAGNLSGFYTAYKDDPQIFKVVNLADPAFQKREIFFRLDGDFAPAFEGLVNFVSVLLKKRYPTGEEATGELIFTREDVRKGNLSKSWRYARLGEKGASWMTYAYQVTWSLRGQRKLTSDWQETMDPIVTLAPPLRRLDLTIDADRLSFEESEVRAAVVQVRYRLFGHLYTQRLAVLKATDGESLSDYVLFIDPRSPIEYQVSWFYSDGQRLKQDWKTLEEGYLFLMPPE</sequence>
<dbReference type="RefSeq" id="WP_166031983.1">
    <property type="nucleotide sequence ID" value="NZ_CP048877.1"/>
</dbReference>
<dbReference type="KEGG" id="tav:G4V39_05550"/>
<accession>A0A6G7PVQ2</accession>